<feature type="coiled-coil region" evidence="1">
    <location>
        <begin position="1135"/>
        <end position="1162"/>
    </location>
</feature>
<name>A0A8T0J7W9_CERPU</name>
<feature type="coiled-coil region" evidence="1">
    <location>
        <begin position="2263"/>
        <end position="2364"/>
    </location>
</feature>
<dbReference type="Proteomes" id="UP000822688">
    <property type="component" value="Chromosome 1"/>
</dbReference>
<feature type="coiled-coil region" evidence="1">
    <location>
        <begin position="1933"/>
        <end position="2024"/>
    </location>
</feature>
<reference evidence="3" key="1">
    <citation type="submission" date="2020-06" db="EMBL/GenBank/DDBJ databases">
        <title>WGS assembly of Ceratodon purpureus strain R40.</title>
        <authorList>
            <person name="Carey S.B."/>
            <person name="Jenkins J."/>
            <person name="Shu S."/>
            <person name="Lovell J.T."/>
            <person name="Sreedasyam A."/>
            <person name="Maumus F."/>
            <person name="Tiley G.P."/>
            <person name="Fernandez-Pozo N."/>
            <person name="Barry K."/>
            <person name="Chen C."/>
            <person name="Wang M."/>
            <person name="Lipzen A."/>
            <person name="Daum C."/>
            <person name="Saski C.A."/>
            <person name="Payton A.C."/>
            <person name="Mcbreen J.C."/>
            <person name="Conrad R.E."/>
            <person name="Kollar L.M."/>
            <person name="Olsson S."/>
            <person name="Huttunen S."/>
            <person name="Landis J.B."/>
            <person name="Wickett N.J."/>
            <person name="Johnson M.G."/>
            <person name="Rensing S.A."/>
            <person name="Grimwood J."/>
            <person name="Schmutz J."/>
            <person name="Mcdaniel S.F."/>
        </authorList>
    </citation>
    <scope>NUCLEOTIDE SEQUENCE</scope>
    <source>
        <strain evidence="3">R40</strain>
    </source>
</reference>
<evidence type="ECO:0000256" key="1">
    <source>
        <dbReference type="SAM" id="Coils"/>
    </source>
</evidence>
<feature type="coiled-coil region" evidence="1">
    <location>
        <begin position="1348"/>
        <end position="1375"/>
    </location>
</feature>
<gene>
    <name evidence="3" type="ORF">KC19_1G131900</name>
</gene>
<dbReference type="EMBL" id="CM026421">
    <property type="protein sequence ID" value="KAG0590861.1"/>
    <property type="molecule type" value="Genomic_DNA"/>
</dbReference>
<feature type="coiled-coil region" evidence="1">
    <location>
        <begin position="2405"/>
        <end position="2474"/>
    </location>
</feature>
<dbReference type="InterPro" id="IPR040262">
    <property type="entry name" value="At4g38062-like"/>
</dbReference>
<feature type="coiled-coil region" evidence="1">
    <location>
        <begin position="830"/>
        <end position="896"/>
    </location>
</feature>
<evidence type="ECO:0000313" key="3">
    <source>
        <dbReference type="EMBL" id="KAG0590861.1"/>
    </source>
</evidence>
<feature type="region of interest" description="Disordered" evidence="2">
    <location>
        <begin position="2726"/>
        <end position="2749"/>
    </location>
</feature>
<organism evidence="3 4">
    <name type="scientific">Ceratodon purpureus</name>
    <name type="common">Fire moss</name>
    <name type="synonym">Dicranum purpureum</name>
    <dbReference type="NCBI Taxonomy" id="3225"/>
    <lineage>
        <taxon>Eukaryota</taxon>
        <taxon>Viridiplantae</taxon>
        <taxon>Streptophyta</taxon>
        <taxon>Embryophyta</taxon>
        <taxon>Bryophyta</taxon>
        <taxon>Bryophytina</taxon>
        <taxon>Bryopsida</taxon>
        <taxon>Dicranidae</taxon>
        <taxon>Pseudoditrichales</taxon>
        <taxon>Ditrichaceae</taxon>
        <taxon>Ceratodon</taxon>
    </lineage>
</organism>
<feature type="coiled-coil region" evidence="1">
    <location>
        <begin position="953"/>
        <end position="1092"/>
    </location>
</feature>
<feature type="coiled-coil region" evidence="1">
    <location>
        <begin position="2511"/>
        <end position="2587"/>
    </location>
</feature>
<feature type="coiled-coil region" evidence="1">
    <location>
        <begin position="97"/>
        <end position="405"/>
    </location>
</feature>
<feature type="coiled-coil region" evidence="1">
    <location>
        <begin position="1401"/>
        <end position="1467"/>
    </location>
</feature>
<feature type="coiled-coil region" evidence="1">
    <location>
        <begin position="1617"/>
        <end position="1795"/>
    </location>
</feature>
<dbReference type="SUPFAM" id="SSF57997">
    <property type="entry name" value="Tropomyosin"/>
    <property type="match status" value="1"/>
</dbReference>
<sequence length="2802" mass="319286">MRGQFHEGRNMWASEKAAILRDIEVLTENVQSRDIVIHDLRSQLKLLQQSLSHEENCRKLLEFQLADAKAGMESVSAEFLTAQSILESLRENSKTELSFLKDTLTEKDKQLKELHDKQKQIDRDQKELAQLEAELDSYKSNCEHLQQALENRAEQEMLAMEIIGAKGDDLEDSNLEEERENLLRRLGDAETTIAAKEVEMKELEMELDRTRTLAELLTTSLAEAEEKHLEGKSSLEQVTASLSVKQHRVMELETELERLRAVVNDVRECNTEAEARITLLEERLRDAQREMQAKNSLNQTLLDVHEHEEVVLAVRSECESLQRQLNTCETERCELEKHRDLLITESREKKQMYQKEKEDLLTKLEHLGKQCLLKDNQLNDLLDQIEREKQVISSMEARCSASEQELSKQLALVDHAREEVIVWKLNAQAYKERAQVLETSLSAEAAAKDSSLQEIKDSLLELTVLCKGGAQAATSQTLRISSIEEKLQQQDMLQGSMDGKLVSLLRELNAVVGEVERISQGVSHLNTELHSLEDNSKLTKSEFETRLRAVEGLFSSSCAELKEVSQQVRKMNAERLSLVSSLKTKGGDLVVLKGENQSLHAERSRLEANTNDLEERLLKLAREAENSKAIIDNLNENLKEAEVVMATRSGELHELHEKLEESESKSMQLLSVAEQARCLEDKLRETEAIVHDKEQRLAASEWTVQQLASEIAKSKSYLTRKEKDEVASKDRLSHLETQLREKERELMELHCDLENAVKTSNERYSVVQQLTCSMEELTHVLDLTKRALEERTATLAASETEIRRVLEVQRLTEEALETCKERLSNEVKTNVARENDMKRLCEDIESAKQESRLADVQVKDLQERLKCLERTTEARLESYERKVEKGSADLGEYKDNCAALLDLIEKKDALIHELESKVEHGRKELAKQVTLTEQGEQELESQTKMHSNLKVELATADDIIKELDLQKRGLEEELRGLKSSLSVATEAVREKAVEIEQQRRSIERLESLAAQQGEAHAVKAKELQITSNSVEELENKVARLQPALNKAQDDLQAAYELVSTKEGEKRTLTARLSEMESQVEKGKSQISQLQASLQLSRVNLEAETERVWLQVAARNEIETELDAWKAKAAAFTESNAKFESSISRLQAEVKEWKEIAEHTENLSQMELDAWKARVASLTETNATMTAEFKSSLKKSKVEMEEWKEIAENTQFLNAELEKSMQAVQESVTGWEKVVTSLADEGDVTKRHLDFLLKQVHEEFQCVQEDLANSKDLMSMACREGNALKSEFLTFARDSQLQVEALKEQKALDAITGTEEREQHLHAVISDLRRDLSAWEAKAMHSSATEFSLQEAQSQLKEWRQRAEECESFIAILEQAFLDFEHSLLECKSGVSSIDDIGRNMKLDIQLLFQNLRKEVEEAKSEMLELKEVAALEAKEARRVKLEIEDCVTALQAEVEVWKEKAAAATDEGLHMKVQFEELLKSLQGELKTWKQFETLAREERQSTKVESAPKEVARVVGVDGAEPDVFTPNSINPFHQEDEGCSSGLEAADNDDAAQQLHGWKSKSSTVAKEGRKLTRQFRASFKHIQFELESRKQAPKMSKHESFVHRHEDTGLEDLVRALQEEAVEVKADLAEWKSKAASAAQETATLKEDLEKTISKLKAEVEGWKDRSAMSAGQRIVARRQLDDYAKQVKSLSADVQKWKDVATEANEGSTKLQICLESVQKENEEVRTELNEWMQKALELNCRTKDLEADVENWKRRAETHNDENRLRVEELEHLRAEVEKWKTAAVTAEEEEKSARMDLLDTLGKFEDELEVMSSNSIGECSSAGGRSLREEELDCSTWQRSPSGRFSNEWRPVASELEISLQAEVEDWKRRVVCAEKEQEDMRERYETTVKELHLEVEAWKKSAACIAEDGRLERVELEKRLKGFLVKDRDTSEMLELKAELENWKARAADSAEECTTLRDTYENIIKELQLELAQWKEKSDAAAEEAKVVKANLENVVQDLEHQVRMWKQKAEKALEGVVKSQEYEDLIKALEEELCLWTQRTEEGKALQLQLEKDRAHLKESLTATQNELQKWKDKAAVVTTSIRSLQEDDDIDTELESQLQKWKSKANDGELLQEQLKNLLAETETELQEWKHKAAEFSLIAEALKEELVCIIDEGRLETEELSRSNSQLEAELCVRAQECQSLQSQLKTSQSQLQTWEEKAAAITQSTRSLMEEFDLTVEEGQLEKQEFYNSISTLKASVLVWKEKVAESESTQSELKRTLLETETELQAWKDRAAAVAIATKSLKEEIDSILSDNRLQKEKLCNTINELEAELFEWKSRAQEGVSVQLELERAMSEMEERAAAAASETQALKDELDSTITESSSEIQQLCTAITGVEAELSDLKGKVNDDNSPQLLQLQSSLTETQSQLKEWQERATVASQAEEELRQAVDEIRSQSQKLHDFSRALKDELLEWKKKADDLETLQLGLTSSLASSQEELQSWKQKAMDATLVTDSDLGNSISNLETELSQWKEKAQEGELLHQQMRNSLTETQTELQDMKEKISAFISTTHSLKDELRKANEQVNMLTIQLSTQKQNEVTLQTLNRQLEAELVLVREEALSRKHKMTQILTQLEGTSNSQKELQNKLHLAQHRLLGNDGHPSQAESANLAFSVDSDNISSPETPPLFMSHHQKSRSESPDYKTDISRGSVSNPAVEQLRQELSSMKFLVSKLEHVRGSDGEQSQASSVRGDEEKMGAAEEFQPRVSLQRENEELDMDVNGARRYCTVWNFLCLFTFHLGHGYHFSSYIFSVI</sequence>
<feature type="coiled-coil region" evidence="1">
    <location>
        <begin position="2122"/>
        <end position="2209"/>
    </location>
</feature>
<evidence type="ECO:0000313" key="4">
    <source>
        <dbReference type="Proteomes" id="UP000822688"/>
    </source>
</evidence>
<feature type="region of interest" description="Disordered" evidence="2">
    <location>
        <begin position="2665"/>
        <end position="2700"/>
    </location>
</feature>
<protein>
    <submittedName>
        <fullName evidence="3">Uncharacterized protein</fullName>
    </submittedName>
</protein>
<keyword evidence="4" id="KW-1185">Reference proteome</keyword>
<feature type="compositionally biased region" description="Basic and acidic residues" evidence="2">
    <location>
        <begin position="2684"/>
        <end position="2695"/>
    </location>
</feature>
<proteinExistence type="predicted"/>
<dbReference type="PANTHER" id="PTHR45287:SF4">
    <property type="entry name" value="OS03G0691500 PROTEIN"/>
    <property type="match status" value="1"/>
</dbReference>
<accession>A0A8T0J7W9</accession>
<dbReference type="PANTHER" id="PTHR45287">
    <property type="entry name" value="OS03G0691500 PROTEIN"/>
    <property type="match status" value="1"/>
</dbReference>
<evidence type="ECO:0000256" key="2">
    <source>
        <dbReference type="SAM" id="MobiDB-lite"/>
    </source>
</evidence>
<feature type="coiled-coil region" evidence="1">
    <location>
        <begin position="589"/>
        <end position="644"/>
    </location>
</feature>
<comment type="caution">
    <text evidence="3">The sequence shown here is derived from an EMBL/GenBank/DDBJ whole genome shotgun (WGS) entry which is preliminary data.</text>
</comment>
<feature type="coiled-coil region" evidence="1">
    <location>
        <begin position="725"/>
        <end position="759"/>
    </location>
</feature>
<feature type="coiled-coil region" evidence="1">
    <location>
        <begin position="1863"/>
        <end position="1908"/>
    </location>
</feature>
<keyword evidence="1" id="KW-0175">Coiled coil</keyword>